<dbReference type="PhylomeDB" id="A0A0G4H4E9"/>
<name>A0A0G4H4E9_9ALVE</name>
<reference evidence="1" key="1">
    <citation type="submission" date="2014-11" db="EMBL/GenBank/DDBJ databases">
        <authorList>
            <person name="Otto D Thomas"/>
            <person name="Naeem Raeece"/>
        </authorList>
    </citation>
    <scope>NUCLEOTIDE SEQUENCE</scope>
</reference>
<dbReference type="VEuPathDB" id="CryptoDB:Cvel_24665"/>
<accession>A0A0G4H4E9</accession>
<protein>
    <submittedName>
        <fullName evidence="1">Uncharacterized protein</fullName>
    </submittedName>
</protein>
<dbReference type="EMBL" id="CDMZ01001873">
    <property type="protein sequence ID" value="CEM38647.1"/>
    <property type="molecule type" value="Genomic_DNA"/>
</dbReference>
<gene>
    <name evidence="1" type="ORF">Cvel_24665</name>
</gene>
<evidence type="ECO:0000313" key="1">
    <source>
        <dbReference type="EMBL" id="CEM38647.1"/>
    </source>
</evidence>
<organism evidence="1">
    <name type="scientific">Chromera velia CCMP2878</name>
    <dbReference type="NCBI Taxonomy" id="1169474"/>
    <lineage>
        <taxon>Eukaryota</taxon>
        <taxon>Sar</taxon>
        <taxon>Alveolata</taxon>
        <taxon>Colpodellida</taxon>
        <taxon>Chromeraceae</taxon>
        <taxon>Chromera</taxon>
    </lineage>
</organism>
<sequence length="141" mass="14833">MGGGGGRSAGGASVSSIRGGYGNQLYVGDGTTSAYAPSPSYRSGYASVDEYYAGVPRYSTPSPYTYVNGVAHAPACVDLADWKDPDGDVCAEYAMNTHWCNWLIFGSNGMTPRKACCQACSATGAVDTDHKEKDGKDLFHH</sequence>
<proteinExistence type="predicted"/>
<dbReference type="AlphaFoldDB" id="A0A0G4H4E9"/>